<sequence length="95" mass="11108">MEKSGLYFHVDTLRKIYDAILEQDEPYYTKQLKFFRSLIEEGKLNEFPKEIISKTVDVFNRVAQLADGQQVTISESEFDTLDTAYKKFEQSKADS</sequence>
<dbReference type="STRING" id="1123265.GCA_000686625_01274"/>
<organism evidence="2 3">
    <name type="scientific">Sphingobacterium thalpophilum</name>
    <dbReference type="NCBI Taxonomy" id="259"/>
    <lineage>
        <taxon>Bacteria</taxon>
        <taxon>Pseudomonadati</taxon>
        <taxon>Bacteroidota</taxon>
        <taxon>Sphingobacteriia</taxon>
        <taxon>Sphingobacteriales</taxon>
        <taxon>Sphingobacteriaceae</taxon>
        <taxon>Sphingobacterium</taxon>
    </lineage>
</organism>
<reference evidence="1 4" key="2">
    <citation type="submission" date="2024-06" db="EMBL/GenBank/DDBJ databases">
        <title>Soil Sphingobacterium thalpophilum.</title>
        <authorList>
            <person name="Yang J."/>
            <person name="Li J."/>
        </authorList>
    </citation>
    <scope>NUCLEOTIDE SEQUENCE [LARGE SCALE GENOMIC DNA]</scope>
    <source>
        <strain evidence="1 4">22g91tb</strain>
    </source>
</reference>
<dbReference type="RefSeq" id="WP_028068831.1">
    <property type="nucleotide sequence ID" value="NZ_CP141191.1"/>
</dbReference>
<proteinExistence type="predicted"/>
<dbReference type="EMBL" id="JBEOQB010000005">
    <property type="protein sequence ID" value="MEZ0453603.1"/>
    <property type="molecule type" value="Genomic_DNA"/>
</dbReference>
<evidence type="ECO:0000313" key="1">
    <source>
        <dbReference type="EMBL" id="MEZ0453603.1"/>
    </source>
</evidence>
<accession>A0A4V6KSQ7</accession>
<dbReference type="Proteomes" id="UP000308196">
    <property type="component" value="Chromosome"/>
</dbReference>
<name>A0A4V6KSQ7_9SPHI</name>
<dbReference type="EMBL" id="LR590484">
    <property type="protein sequence ID" value="VTR47858.1"/>
    <property type="molecule type" value="Genomic_DNA"/>
</dbReference>
<gene>
    <name evidence="1" type="ORF">ABTW24_18585</name>
    <name evidence="2" type="ORF">NCTC11429_03590</name>
</gene>
<keyword evidence="4" id="KW-1185">Reference proteome</keyword>
<dbReference type="Proteomes" id="UP001566204">
    <property type="component" value="Unassembled WGS sequence"/>
</dbReference>
<evidence type="ECO:0000313" key="2">
    <source>
        <dbReference type="EMBL" id="VTR47858.1"/>
    </source>
</evidence>
<reference evidence="2 3" key="1">
    <citation type="submission" date="2019-05" db="EMBL/GenBank/DDBJ databases">
        <authorList>
            <consortium name="Pathogen Informatics"/>
        </authorList>
    </citation>
    <scope>NUCLEOTIDE SEQUENCE [LARGE SCALE GENOMIC DNA]</scope>
    <source>
        <strain evidence="2 3">NCTC11429</strain>
    </source>
</reference>
<evidence type="ECO:0000313" key="4">
    <source>
        <dbReference type="Proteomes" id="UP001566204"/>
    </source>
</evidence>
<protein>
    <submittedName>
        <fullName evidence="2">Uncharacterized protein</fullName>
    </submittedName>
</protein>
<evidence type="ECO:0000313" key="3">
    <source>
        <dbReference type="Proteomes" id="UP000308196"/>
    </source>
</evidence>
<dbReference type="AlphaFoldDB" id="A0A4V6KSQ7"/>
<dbReference type="KEGG" id="stha:NCTC11429_03590"/>
<dbReference type="GeneID" id="78464252"/>